<comment type="similarity">
    <text evidence="2">Belongs to the cation transport ATPase (P-type) (TC 3.A.3) family. Type IIA subfamily.</text>
</comment>
<comment type="subcellular location">
    <subcellularLocation>
        <location evidence="1">Cell membrane</location>
        <topology evidence="1">Multi-pass membrane protein</topology>
    </subcellularLocation>
</comment>
<comment type="caution">
    <text evidence="15">The sequence shown here is derived from an EMBL/GenBank/DDBJ whole genome shotgun (WGS) entry which is preliminary data.</text>
</comment>
<sequence length="1586" mass="172910">MKQTKQRYIRIFPGHLRAEVAHLQDNPTVAQTLVRELSTLAGVQQIKPCITTGRVLIQFDCNRVSVEQICNQIQTLEQTLTPTSTGLPPACHVSTSGRQAQAEKDIPSVEPVLSSQKETVDSKEIETPKRCPERINSLSSLIAGLDEVAASQEGSLLPISIPDSFQHLLAEEPNPSTRQLPLGLAVTLGGLVFLGAKQWLFGKSAIARHPALFALSGILSVVTGYPFLRKGIRDLGSKRHWNADLILGTAALGLGLMRENLLSLAGLGILQYVHWKREQSLAHTGVDDSEAYLSPEIKRYAQKMSKWAFPIAGASWAITRDPLVGLAVLLAMNPRPTIMPTIAAWKQAESDLAANGGTLPVHGSLAQCAHAQTVLVEDTAQLFEASEPGLRILSPAQEEGRLWMLAASLVAKTKHPWRKEMEELARQTKHTTRTAFHVREETDGICGEINQQTYYLGTLSYMQKHRIAMDPLLLKCKRLQKQGTEHAIFVRKKGNDVECLGILYKENHPPSRQLLSLTKHLQRMGRSLAVLNNSLGIEAHVLERFQIDATWLLLNKREQLQQLLQSQSEPVLLALNDVTADWTDLNLPSPIITQAQLKGLPEMLEKADHVQRQINKQFAVTRWFNLIGVCLAIPFKVSAMMVNLLADALSLIFFARVKPESASLPFTPAAAEVSAALAKETTPLSPTASIDWHALSVEEVVNYFGVNPKWGLHPQQEQEYRRMYGKNALHHQTSPPWWKSYLGQFKEFTSLLLLGTTLISFLTGDAFNGVAILAVLLVNAAIGTIQERKAEQVVEALNQYQAPSCTVLRDGKEQVITGEEVVPGDLVLLEAGHRVPADLRVIDSWNAEVDESMLTGESIPVAKHSQPLPASAPLAERGNMLYKGTGISRGRAIGVVVATGMETEMGHLMSLMNERSQEATPLQQEVASISKTFVLGALGIALAIFGVGLLRGNPILQMIPVTIALAASAIPEGLPVTVTIALSAGIFRMAKKHTLIRKLSTLETLGRATVICTDKTGTLTKNEMTVRKAATLSHTWDVTGEGYQPQGELVSETSHSPEAEADLSKLVQVATLCNNTQLIEQDGTWTIQGDPTEGALLTFAHKTGVSIGDPTCWRREHEIPFDSETAKMSVVCREADKKQDKLCYVLTKGSIESVLKQCAFAQINGQVVPLTEQHKQRIAKLNEAWAQDSLRVLAFSYRPIDWDGNRDGIENDSIFVGLVGMIDPPKPGIDLDIQQAIQLGARPVMITGDHPTTAYAIAKEIGLSEEPLIMTGNELDRLTDEELKERIGHISVFARVTPEHKLRIVQMYQHLGHIVAMTGDGINDTPAIKQANVGIAMGQTGTEVTKETADMVLEKDDFGSIVEGIKEGRTIVSNIRQALGCLLTGNLAEILVTGISVITGLPLPLIPIQILLMNLLTDALPAMVLAMNPDGKNQKRELGRIADRSLYAKVLLSGTLLGVGSLGLFIGSLASGIPLPIAQTIAFSALVVGQLVQTFFWRNQQSDHAGGWMKDRFLLGSMAVSALALLSAVYLPPLQAFFHTAPLTMSHWGKILLMTLGVAGISKILYPFLNRPASPAGPPILQSLAA</sequence>
<evidence type="ECO:0000256" key="9">
    <source>
        <dbReference type="ARBA" id="ARBA00022967"/>
    </source>
</evidence>
<dbReference type="InterPro" id="IPR008250">
    <property type="entry name" value="ATPase_P-typ_transduc_dom_A_sf"/>
</dbReference>
<evidence type="ECO:0000256" key="6">
    <source>
        <dbReference type="ARBA" id="ARBA00022692"/>
    </source>
</evidence>
<evidence type="ECO:0000256" key="8">
    <source>
        <dbReference type="ARBA" id="ARBA00022840"/>
    </source>
</evidence>
<dbReference type="SFLD" id="SFLDS00003">
    <property type="entry name" value="Haloacid_Dehalogenase"/>
    <property type="match status" value="1"/>
</dbReference>
<keyword evidence="16" id="KW-1185">Reference proteome</keyword>
<keyword evidence="11" id="KW-0406">Ion transport</keyword>
<feature type="domain" description="Cation-transporting P-type ATPase N-terminal" evidence="14">
    <location>
        <begin position="691"/>
        <end position="765"/>
    </location>
</feature>
<name>A0ABW2RKV9_9BACL</name>
<evidence type="ECO:0000256" key="5">
    <source>
        <dbReference type="ARBA" id="ARBA00022553"/>
    </source>
</evidence>
<dbReference type="Gene3D" id="3.40.1110.10">
    <property type="entry name" value="Calcium-transporting ATPase, cytoplasmic domain N"/>
    <property type="match status" value="2"/>
</dbReference>
<dbReference type="SMART" id="SM00831">
    <property type="entry name" value="Cation_ATPase_N"/>
    <property type="match status" value="1"/>
</dbReference>
<keyword evidence="8" id="KW-0067">ATP-binding</keyword>
<feature type="transmembrane region" description="Helical" evidence="13">
    <location>
        <begin position="932"/>
        <end position="951"/>
    </location>
</feature>
<evidence type="ECO:0000256" key="2">
    <source>
        <dbReference type="ARBA" id="ARBA00005675"/>
    </source>
</evidence>
<dbReference type="PANTHER" id="PTHR43294:SF21">
    <property type="entry name" value="CATION TRANSPORTING ATPASE"/>
    <property type="match status" value="1"/>
</dbReference>
<feature type="transmembrane region" description="Helical" evidence="13">
    <location>
        <begin position="1473"/>
        <end position="1492"/>
    </location>
</feature>
<evidence type="ECO:0000256" key="7">
    <source>
        <dbReference type="ARBA" id="ARBA00022741"/>
    </source>
</evidence>
<dbReference type="SUPFAM" id="SSF56784">
    <property type="entry name" value="HAD-like"/>
    <property type="match status" value="1"/>
</dbReference>
<evidence type="ECO:0000256" key="3">
    <source>
        <dbReference type="ARBA" id="ARBA00022448"/>
    </source>
</evidence>
<dbReference type="SFLD" id="SFLDG00002">
    <property type="entry name" value="C1.7:_P-type_atpase_like"/>
    <property type="match status" value="1"/>
</dbReference>
<keyword evidence="5" id="KW-0597">Phosphoprotein</keyword>
<evidence type="ECO:0000256" key="1">
    <source>
        <dbReference type="ARBA" id="ARBA00004651"/>
    </source>
</evidence>
<dbReference type="InterPro" id="IPR018303">
    <property type="entry name" value="ATPase_P-typ_P_site"/>
</dbReference>
<dbReference type="InterPro" id="IPR023299">
    <property type="entry name" value="ATPase_P-typ_cyto_dom_N"/>
</dbReference>
<evidence type="ECO:0000313" key="15">
    <source>
        <dbReference type="EMBL" id="MFC7441600.1"/>
    </source>
</evidence>
<dbReference type="NCBIfam" id="TIGR01494">
    <property type="entry name" value="ATPase_P-type"/>
    <property type="match status" value="2"/>
</dbReference>
<dbReference type="InterPro" id="IPR001757">
    <property type="entry name" value="P_typ_ATPase"/>
</dbReference>
<dbReference type="Gene3D" id="2.70.150.10">
    <property type="entry name" value="Calcium-transporting ATPase, cytoplasmic transduction domain A"/>
    <property type="match status" value="1"/>
</dbReference>
<feature type="transmembrane region" description="Helical" evidence="13">
    <location>
        <begin position="180"/>
        <end position="200"/>
    </location>
</feature>
<keyword evidence="12 13" id="KW-0472">Membrane</keyword>
<evidence type="ECO:0000259" key="14">
    <source>
        <dbReference type="SMART" id="SM00831"/>
    </source>
</evidence>
<dbReference type="InterPro" id="IPR023298">
    <property type="entry name" value="ATPase_P-typ_TM_dom_sf"/>
</dbReference>
<reference evidence="16" key="1">
    <citation type="journal article" date="2019" name="Int. J. Syst. Evol. Microbiol.">
        <title>The Global Catalogue of Microorganisms (GCM) 10K type strain sequencing project: providing services to taxonomists for standard genome sequencing and annotation.</title>
        <authorList>
            <consortium name="The Broad Institute Genomics Platform"/>
            <consortium name="The Broad Institute Genome Sequencing Center for Infectious Disease"/>
            <person name="Wu L."/>
            <person name="Ma J."/>
        </authorList>
    </citation>
    <scope>NUCLEOTIDE SEQUENCE [LARGE SCALE GENOMIC DNA]</scope>
    <source>
        <strain evidence="16">CGMCC 1.12942</strain>
    </source>
</reference>
<feature type="transmembrane region" description="Helical" evidence="13">
    <location>
        <begin position="623"/>
        <end position="646"/>
    </location>
</feature>
<dbReference type="InterPro" id="IPR059000">
    <property type="entry name" value="ATPase_P-type_domA"/>
</dbReference>
<keyword evidence="9" id="KW-1278">Translocase</keyword>
<keyword evidence="3" id="KW-0813">Transport</keyword>
<dbReference type="Proteomes" id="UP001596500">
    <property type="component" value="Unassembled WGS sequence"/>
</dbReference>
<feature type="transmembrane region" description="Helical" evidence="13">
    <location>
        <begin position="1446"/>
        <end position="1467"/>
    </location>
</feature>
<evidence type="ECO:0000256" key="10">
    <source>
        <dbReference type="ARBA" id="ARBA00022989"/>
    </source>
</evidence>
<feature type="transmembrane region" description="Helical" evidence="13">
    <location>
        <begin position="1551"/>
        <end position="1569"/>
    </location>
</feature>
<dbReference type="InterPro" id="IPR006068">
    <property type="entry name" value="ATPase_P-typ_cation-transptr_C"/>
</dbReference>
<organism evidence="15 16">
    <name type="scientific">Laceyella putida</name>
    <dbReference type="NCBI Taxonomy" id="110101"/>
    <lineage>
        <taxon>Bacteria</taxon>
        <taxon>Bacillati</taxon>
        <taxon>Bacillota</taxon>
        <taxon>Bacilli</taxon>
        <taxon>Bacillales</taxon>
        <taxon>Thermoactinomycetaceae</taxon>
        <taxon>Laceyella</taxon>
    </lineage>
</organism>
<dbReference type="Gene3D" id="3.40.50.1000">
    <property type="entry name" value="HAD superfamily/HAD-like"/>
    <property type="match status" value="1"/>
</dbReference>
<dbReference type="SFLD" id="SFLDF00027">
    <property type="entry name" value="p-type_atpase"/>
    <property type="match status" value="1"/>
</dbReference>
<keyword evidence="7" id="KW-0547">Nucleotide-binding</keyword>
<dbReference type="Pfam" id="PF00690">
    <property type="entry name" value="Cation_ATPase_N"/>
    <property type="match status" value="1"/>
</dbReference>
<dbReference type="PROSITE" id="PS00154">
    <property type="entry name" value="ATPASE_E1_E2"/>
    <property type="match status" value="1"/>
</dbReference>
<proteinExistence type="inferred from homology"/>
<dbReference type="SUPFAM" id="SSF81653">
    <property type="entry name" value="Calcium ATPase, transduction domain A"/>
    <property type="match status" value="1"/>
</dbReference>
<feature type="transmembrane region" description="Helical" evidence="13">
    <location>
        <begin position="1513"/>
        <end position="1531"/>
    </location>
</feature>
<evidence type="ECO:0000313" key="16">
    <source>
        <dbReference type="Proteomes" id="UP001596500"/>
    </source>
</evidence>
<keyword evidence="6 13" id="KW-0812">Transmembrane</keyword>
<evidence type="ECO:0000256" key="12">
    <source>
        <dbReference type="ARBA" id="ARBA00023136"/>
    </source>
</evidence>
<keyword evidence="10 13" id="KW-1133">Transmembrane helix</keyword>
<feature type="transmembrane region" description="Helical" evidence="13">
    <location>
        <begin position="1405"/>
        <end position="1426"/>
    </location>
</feature>
<dbReference type="PRINTS" id="PR00120">
    <property type="entry name" value="HATPASE"/>
</dbReference>
<dbReference type="PRINTS" id="PR00119">
    <property type="entry name" value="CATATPASE"/>
</dbReference>
<protein>
    <submittedName>
        <fullName evidence="15">HAD-IC family P-type ATPase</fullName>
    </submittedName>
</protein>
<evidence type="ECO:0000256" key="11">
    <source>
        <dbReference type="ARBA" id="ARBA00023065"/>
    </source>
</evidence>
<feature type="transmembrane region" description="Helical" evidence="13">
    <location>
        <begin position="1378"/>
        <end position="1399"/>
    </location>
</feature>
<dbReference type="InterPro" id="IPR044492">
    <property type="entry name" value="P_typ_ATPase_HD_dom"/>
</dbReference>
<evidence type="ECO:0000256" key="13">
    <source>
        <dbReference type="SAM" id="Phobius"/>
    </source>
</evidence>
<dbReference type="Gene3D" id="1.20.1110.10">
    <property type="entry name" value="Calcium-transporting ATPase, transmembrane domain"/>
    <property type="match status" value="1"/>
</dbReference>
<dbReference type="InterPro" id="IPR023214">
    <property type="entry name" value="HAD_sf"/>
</dbReference>
<dbReference type="SUPFAM" id="SSF81665">
    <property type="entry name" value="Calcium ATPase, transmembrane domain M"/>
    <property type="match status" value="1"/>
</dbReference>
<feature type="transmembrane region" description="Helical" evidence="13">
    <location>
        <begin position="963"/>
        <end position="987"/>
    </location>
</feature>
<feature type="transmembrane region" description="Helical" evidence="13">
    <location>
        <begin position="751"/>
        <end position="778"/>
    </location>
</feature>
<dbReference type="Pfam" id="PF00122">
    <property type="entry name" value="E1-E2_ATPase"/>
    <property type="match status" value="1"/>
</dbReference>
<dbReference type="Pfam" id="PF13246">
    <property type="entry name" value="Cation_ATPase"/>
    <property type="match status" value="1"/>
</dbReference>
<dbReference type="RefSeq" id="WP_379864900.1">
    <property type="nucleotide sequence ID" value="NZ_JBHTBW010000031.1"/>
</dbReference>
<gene>
    <name evidence="15" type="ORF">ACFQNG_10625</name>
</gene>
<dbReference type="Pfam" id="PF00689">
    <property type="entry name" value="Cation_ATPase_C"/>
    <property type="match status" value="1"/>
</dbReference>
<dbReference type="EMBL" id="JBHTBW010000031">
    <property type="protein sequence ID" value="MFC7441600.1"/>
    <property type="molecule type" value="Genomic_DNA"/>
</dbReference>
<dbReference type="PANTHER" id="PTHR43294">
    <property type="entry name" value="SODIUM/POTASSIUM-TRANSPORTING ATPASE SUBUNIT ALPHA"/>
    <property type="match status" value="1"/>
</dbReference>
<keyword evidence="4" id="KW-1003">Cell membrane</keyword>
<accession>A0ABW2RKV9</accession>
<dbReference type="InterPro" id="IPR036412">
    <property type="entry name" value="HAD-like_sf"/>
</dbReference>
<dbReference type="SUPFAM" id="SSF81660">
    <property type="entry name" value="Metal cation-transporting ATPase, ATP-binding domain N"/>
    <property type="match status" value="1"/>
</dbReference>
<feature type="transmembrane region" description="Helical" evidence="13">
    <location>
        <begin position="206"/>
        <end position="228"/>
    </location>
</feature>
<evidence type="ECO:0000256" key="4">
    <source>
        <dbReference type="ARBA" id="ARBA00022475"/>
    </source>
</evidence>
<dbReference type="InterPro" id="IPR050510">
    <property type="entry name" value="Cation_transp_ATPase_P-type"/>
</dbReference>
<dbReference type="InterPro" id="IPR004014">
    <property type="entry name" value="ATPase_P-typ_cation-transptr_N"/>
</dbReference>